<organism evidence="13 14">
    <name type="scientific">Sphingopyxis granuli</name>
    <dbReference type="NCBI Taxonomy" id="267128"/>
    <lineage>
        <taxon>Bacteria</taxon>
        <taxon>Pseudomonadati</taxon>
        <taxon>Pseudomonadota</taxon>
        <taxon>Alphaproteobacteria</taxon>
        <taxon>Sphingomonadales</taxon>
        <taxon>Sphingomonadaceae</taxon>
        <taxon>Sphingopyxis</taxon>
    </lineage>
</organism>
<evidence type="ECO:0000256" key="6">
    <source>
        <dbReference type="ARBA" id="ARBA00022989"/>
    </source>
</evidence>
<keyword evidence="8 10" id="KW-0472">Membrane</keyword>
<feature type="transmembrane region" description="Helical" evidence="10">
    <location>
        <begin position="407"/>
        <end position="431"/>
    </location>
</feature>
<feature type="transmembrane region" description="Helical" evidence="10">
    <location>
        <begin position="553"/>
        <end position="573"/>
    </location>
</feature>
<evidence type="ECO:0000256" key="8">
    <source>
        <dbReference type="ARBA" id="ARBA00023136"/>
    </source>
</evidence>
<dbReference type="PROSITE" id="PS51007">
    <property type="entry name" value="CYTC"/>
    <property type="match status" value="1"/>
</dbReference>
<evidence type="ECO:0000256" key="4">
    <source>
        <dbReference type="ARBA" id="ARBA00022692"/>
    </source>
</evidence>
<evidence type="ECO:0000256" key="3">
    <source>
        <dbReference type="ARBA" id="ARBA00022617"/>
    </source>
</evidence>
<keyword evidence="7 9" id="KW-0408">Iron</keyword>
<dbReference type="PANTHER" id="PTHR31632:SF2">
    <property type="entry name" value="PLASMA MEMBRANE IRON PERMEASE"/>
    <property type="match status" value="1"/>
</dbReference>
<dbReference type="Proteomes" id="UP000058599">
    <property type="component" value="Chromosome"/>
</dbReference>
<dbReference type="GO" id="GO:0015093">
    <property type="term" value="F:ferrous iron transmembrane transporter activity"/>
    <property type="evidence" value="ECO:0007669"/>
    <property type="project" value="TreeGrafter"/>
</dbReference>
<feature type="chain" id="PRO_5041700762" evidence="11">
    <location>
        <begin position="43"/>
        <end position="664"/>
    </location>
</feature>
<feature type="transmembrane region" description="Helical" evidence="10">
    <location>
        <begin position="478"/>
        <end position="495"/>
    </location>
</feature>
<keyword evidence="3 9" id="KW-0349">Heme</keyword>
<gene>
    <name evidence="13" type="primary">pbrT2</name>
    <name evidence="13" type="ORF">SGRAN_4187</name>
</gene>
<evidence type="ECO:0000256" key="7">
    <source>
        <dbReference type="ARBA" id="ARBA00023004"/>
    </source>
</evidence>
<feature type="transmembrane region" description="Helical" evidence="10">
    <location>
        <begin position="443"/>
        <end position="466"/>
    </location>
</feature>
<evidence type="ECO:0000256" key="1">
    <source>
        <dbReference type="ARBA" id="ARBA00004141"/>
    </source>
</evidence>
<dbReference type="PANTHER" id="PTHR31632">
    <property type="entry name" value="IRON TRANSPORTER FTH1"/>
    <property type="match status" value="1"/>
</dbReference>
<keyword evidence="5 9" id="KW-0479">Metal-binding</keyword>
<feature type="transmembrane region" description="Helical" evidence="10">
    <location>
        <begin position="515"/>
        <end position="533"/>
    </location>
</feature>
<feature type="domain" description="Cytochrome c" evidence="12">
    <location>
        <begin position="151"/>
        <end position="295"/>
    </location>
</feature>
<proteinExistence type="inferred from homology"/>
<dbReference type="EMBL" id="CP012199">
    <property type="protein sequence ID" value="AMG76513.1"/>
    <property type="molecule type" value="Genomic_DNA"/>
</dbReference>
<protein>
    <submittedName>
        <fullName evidence="13">Iron permease</fullName>
    </submittedName>
</protein>
<evidence type="ECO:0000256" key="11">
    <source>
        <dbReference type="SAM" id="SignalP"/>
    </source>
</evidence>
<evidence type="ECO:0000256" key="9">
    <source>
        <dbReference type="PROSITE-ProRule" id="PRU00433"/>
    </source>
</evidence>
<reference evidence="13 14" key="1">
    <citation type="journal article" date="2016" name="BMC Genomics">
        <title>Genomic analysis of the nitrate-respiring Sphingopyxis granuli (formerly Sphingomonas macrogoltabida) strain TFA.</title>
        <authorList>
            <person name="Garcia-Romero I."/>
            <person name="Perez-Pulido A.J."/>
            <person name="Gonzalez-Flores Y.E."/>
            <person name="Reyes-Ramirez F."/>
            <person name="Santero E."/>
            <person name="Floriano B."/>
        </authorList>
    </citation>
    <scope>NUCLEOTIDE SEQUENCE [LARGE SCALE GENOMIC DNA]</scope>
    <source>
        <strain evidence="13 14">TFA</strain>
    </source>
</reference>
<name>A0AA86GP06_9SPHN</name>
<dbReference type="SUPFAM" id="SSF46626">
    <property type="entry name" value="Cytochrome c"/>
    <property type="match status" value="1"/>
</dbReference>
<comment type="subcellular location">
    <subcellularLocation>
        <location evidence="1">Membrane</location>
        <topology evidence="1">Multi-pass membrane protein</topology>
    </subcellularLocation>
</comment>
<accession>A0AA86GP06</accession>
<sequence>MLSPPNSRCYLTTRKRATSFHRLMLRILAVLGAASCMLGTSAVGYAKTADVQTAWRLLDYMAVDYGGAVSGGQVKSASEYAEMTEFAASVSARLTTLPPTPERAKLIEGATRLQAIVAAKGPPSQVADLAHGLAGDLLKAYPVPLAPARVPDFARGATLFAENCASCHGAAGDGHGPDAAKLTTPPIAFSDIDRARQRSPFAFYQVIDQGIDGTAMQSFSSLPSDDRWALAFYTGHFAFSNAVAKEGERLWKTDPGIRQRLPDLTALAGMTPDALAKNIGTERADAVIAYLRRHPEAVVQQAPGSLDVARTKLSQSLAAYRSGNRPAAQELALAAYLDGFEPLEPMLTARDAALMGRIEIGMGELRAALERGQSADQVASRVQVLDGLFDDAEVALSPDAASDASTFVGAFTIMLREGLEALLIVVAMIAFLRKAERSDVLPYVHAGWIGALAAGGMTWAIATYAIGISGASRELTEGFGSLIAAVVLLSVGIWMHGKAQADQWQRYIREKLSRALSRQSAWFLFGLAFIVVYREVFETILFYAALWTQGNGGVMVAGAGSAALILVAVAWAMLRYSQTLPIAKFFTYSAWLMAVLTVVLAGKGVSALQEAGIINIAPMASVPRVSILGIFPTLQSIGAQIFMLLAIGAGFAMNRRRGIARSRS</sequence>
<dbReference type="GO" id="GO:0020037">
    <property type="term" value="F:heme binding"/>
    <property type="evidence" value="ECO:0007669"/>
    <property type="project" value="InterPro"/>
</dbReference>
<dbReference type="InterPro" id="IPR009056">
    <property type="entry name" value="Cyt_c-like_dom"/>
</dbReference>
<evidence type="ECO:0000256" key="2">
    <source>
        <dbReference type="ARBA" id="ARBA00008333"/>
    </source>
</evidence>
<feature type="signal peptide" evidence="11">
    <location>
        <begin position="1"/>
        <end position="42"/>
    </location>
</feature>
<dbReference type="InterPro" id="IPR036909">
    <property type="entry name" value="Cyt_c-like_dom_sf"/>
</dbReference>
<evidence type="ECO:0000313" key="14">
    <source>
        <dbReference type="Proteomes" id="UP000058599"/>
    </source>
</evidence>
<feature type="transmembrane region" description="Helical" evidence="10">
    <location>
        <begin position="625"/>
        <end position="653"/>
    </location>
</feature>
<keyword evidence="14" id="KW-1185">Reference proteome</keyword>
<evidence type="ECO:0000256" key="5">
    <source>
        <dbReference type="ARBA" id="ARBA00022723"/>
    </source>
</evidence>
<keyword evidence="4 10" id="KW-0812">Transmembrane</keyword>
<dbReference type="Pfam" id="PF13442">
    <property type="entry name" value="Cytochrome_CBB3"/>
    <property type="match status" value="1"/>
</dbReference>
<dbReference type="Gene3D" id="1.10.760.10">
    <property type="entry name" value="Cytochrome c-like domain"/>
    <property type="match status" value="1"/>
</dbReference>
<evidence type="ECO:0000259" key="12">
    <source>
        <dbReference type="PROSITE" id="PS51007"/>
    </source>
</evidence>
<keyword evidence="6 10" id="KW-1133">Transmembrane helix</keyword>
<dbReference type="Pfam" id="PF03239">
    <property type="entry name" value="FTR1"/>
    <property type="match status" value="1"/>
</dbReference>
<dbReference type="GO" id="GO:0046872">
    <property type="term" value="F:metal ion binding"/>
    <property type="evidence" value="ECO:0007669"/>
    <property type="project" value="UniProtKB-KW"/>
</dbReference>
<dbReference type="AlphaFoldDB" id="A0AA86GP06"/>
<comment type="similarity">
    <text evidence="2">Belongs to the oxidase-dependent Fe transporter (OFeT) (TC 9.A.10.1) family.</text>
</comment>
<evidence type="ECO:0000313" key="13">
    <source>
        <dbReference type="EMBL" id="AMG76513.1"/>
    </source>
</evidence>
<dbReference type="KEGG" id="sgi:SGRAN_4187"/>
<evidence type="ECO:0000256" key="10">
    <source>
        <dbReference type="SAM" id="Phobius"/>
    </source>
</evidence>
<dbReference type="InterPro" id="IPR004923">
    <property type="entry name" value="FTR1/Fip1/EfeU"/>
</dbReference>
<feature type="transmembrane region" description="Helical" evidence="10">
    <location>
        <begin position="585"/>
        <end position="605"/>
    </location>
</feature>
<keyword evidence="11" id="KW-0732">Signal</keyword>
<dbReference type="GO" id="GO:0009055">
    <property type="term" value="F:electron transfer activity"/>
    <property type="evidence" value="ECO:0007669"/>
    <property type="project" value="InterPro"/>
</dbReference>
<dbReference type="GO" id="GO:0033573">
    <property type="term" value="C:high-affinity iron permease complex"/>
    <property type="evidence" value="ECO:0007669"/>
    <property type="project" value="InterPro"/>
</dbReference>